<evidence type="ECO:0000313" key="3">
    <source>
        <dbReference type="Proteomes" id="UP000009097"/>
    </source>
</evidence>
<dbReference type="Proteomes" id="UP000009097">
    <property type="component" value="Unassembled WGS sequence"/>
</dbReference>
<evidence type="ECO:0000256" key="1">
    <source>
        <dbReference type="SAM" id="MobiDB-lite"/>
    </source>
</evidence>
<dbReference type="EMBL" id="DS231696">
    <property type="protein sequence ID" value="KNA95275.1"/>
    <property type="molecule type" value="Genomic_DNA"/>
</dbReference>
<gene>
    <name evidence="2" type="ORF">FOXG_17984</name>
</gene>
<dbReference type="KEGG" id="fox:FOXG_17984"/>
<accession>A0A0J9UB25</accession>
<proteinExistence type="predicted"/>
<name>A0A0J9UB25_FUSO4</name>
<dbReference type="RefSeq" id="XP_018233321.1">
    <property type="nucleotide sequence ID" value="XM_018398013.1"/>
</dbReference>
<dbReference type="AlphaFoldDB" id="A0A0J9UB25"/>
<dbReference type="GeneID" id="28958690"/>
<reference evidence="2" key="1">
    <citation type="submission" date="2007-04" db="EMBL/GenBank/DDBJ databases">
        <authorList>
            <consortium name="The Broad Institute Genome Sequencing Platform"/>
            <person name="Birren B."/>
            <person name="Lander E."/>
            <person name="Galagan J."/>
            <person name="Nusbaum C."/>
            <person name="Devon K."/>
            <person name="Ma L.-J."/>
            <person name="Jaffe D."/>
            <person name="Butler J."/>
            <person name="Alvarez P."/>
            <person name="Gnerre S."/>
            <person name="Grabherr M."/>
            <person name="Kleber M."/>
            <person name="Mauceli E."/>
            <person name="Brockman W."/>
            <person name="MacCallum I.A."/>
            <person name="Young S."/>
            <person name="LaButti K."/>
            <person name="DeCaprio D."/>
            <person name="Crawford M."/>
            <person name="Koehrsen M."/>
            <person name="Engels R."/>
            <person name="Montgomery P."/>
            <person name="Pearson M."/>
            <person name="Howarth C."/>
            <person name="Larson L."/>
            <person name="White J."/>
            <person name="O'Leary S."/>
            <person name="Kodira C."/>
            <person name="Zeng Q."/>
            <person name="Yandava C."/>
            <person name="Alvarado L."/>
            <person name="Kistler C."/>
            <person name="Shim W.-B."/>
            <person name="Kang S."/>
            <person name="Woloshuk C."/>
        </authorList>
    </citation>
    <scope>NUCLEOTIDE SEQUENCE</scope>
    <source>
        <strain evidence="2">4287</strain>
    </source>
</reference>
<organism evidence="2 3">
    <name type="scientific">Fusarium oxysporum f. sp. lycopersici (strain 4287 / CBS 123668 / FGSC 9935 / NRRL 34936)</name>
    <name type="common">Fusarium vascular wilt of tomato</name>
    <dbReference type="NCBI Taxonomy" id="426428"/>
    <lineage>
        <taxon>Eukaryota</taxon>
        <taxon>Fungi</taxon>
        <taxon>Dikarya</taxon>
        <taxon>Ascomycota</taxon>
        <taxon>Pezizomycotina</taxon>
        <taxon>Sordariomycetes</taxon>
        <taxon>Hypocreomycetidae</taxon>
        <taxon>Hypocreales</taxon>
        <taxon>Nectriaceae</taxon>
        <taxon>Fusarium</taxon>
        <taxon>Fusarium oxysporum species complex</taxon>
    </lineage>
</organism>
<dbReference type="VEuPathDB" id="FungiDB:FOXG_17984"/>
<protein>
    <submittedName>
        <fullName evidence="2">Uncharacterized protein</fullName>
    </submittedName>
</protein>
<evidence type="ECO:0000313" key="2">
    <source>
        <dbReference type="EMBL" id="KNA95275.1"/>
    </source>
</evidence>
<reference evidence="2" key="2">
    <citation type="journal article" date="2010" name="Nature">
        <title>Comparative genomics reveals mobile pathogenicity chromosomes in Fusarium.</title>
        <authorList>
            <person name="Ma L.J."/>
            <person name="van der Does H.C."/>
            <person name="Borkovich K.A."/>
            <person name="Coleman J.J."/>
            <person name="Daboussi M.J."/>
            <person name="Di Pietro A."/>
            <person name="Dufresne M."/>
            <person name="Freitag M."/>
            <person name="Grabherr M."/>
            <person name="Henrissat B."/>
            <person name="Houterman P.M."/>
            <person name="Kang S."/>
            <person name="Shim W.B."/>
            <person name="Woloshuk C."/>
            <person name="Xie X."/>
            <person name="Xu J.R."/>
            <person name="Antoniw J."/>
            <person name="Baker S.E."/>
            <person name="Bluhm B.H."/>
            <person name="Breakspear A."/>
            <person name="Brown D.W."/>
            <person name="Butchko R.A."/>
            <person name="Chapman S."/>
            <person name="Coulson R."/>
            <person name="Coutinho P.M."/>
            <person name="Danchin E.G."/>
            <person name="Diener A."/>
            <person name="Gale L.R."/>
            <person name="Gardiner D.M."/>
            <person name="Goff S."/>
            <person name="Hammond-Kosack K.E."/>
            <person name="Hilburn K."/>
            <person name="Hua-Van A."/>
            <person name="Jonkers W."/>
            <person name="Kazan K."/>
            <person name="Kodira C.D."/>
            <person name="Koehrsen M."/>
            <person name="Kumar L."/>
            <person name="Lee Y.H."/>
            <person name="Li L."/>
            <person name="Manners J.M."/>
            <person name="Miranda-Saavedra D."/>
            <person name="Mukherjee M."/>
            <person name="Park G."/>
            <person name="Park J."/>
            <person name="Park S.Y."/>
            <person name="Proctor R.H."/>
            <person name="Regev A."/>
            <person name="Ruiz-Roldan M.C."/>
            <person name="Sain D."/>
            <person name="Sakthikumar S."/>
            <person name="Sykes S."/>
            <person name="Schwartz D.C."/>
            <person name="Turgeon B.G."/>
            <person name="Wapinski I."/>
            <person name="Yoder O."/>
            <person name="Young S."/>
            <person name="Zeng Q."/>
            <person name="Zhou S."/>
            <person name="Galagan J."/>
            <person name="Cuomo C.A."/>
            <person name="Kistler H.C."/>
            <person name="Rep M."/>
        </authorList>
    </citation>
    <scope>NUCLEOTIDE SEQUENCE [LARGE SCALE GENOMIC DNA]</scope>
    <source>
        <strain evidence="2">4287</strain>
    </source>
</reference>
<sequence length="127" mass="14693">MGQVYKQRPMAYSTVPSQSNNGIFFESPAGRSVEPVHPSRLPWPRGANYLGSLDTREPRRNTWNRRCQALVRVQGMFPIRCTRHKNPGTTLFCVRRRTAARERVRRHVYAQVAHNGRQPAMRNANHL</sequence>
<feature type="region of interest" description="Disordered" evidence="1">
    <location>
        <begin position="31"/>
        <end position="55"/>
    </location>
</feature>